<reference evidence="2 3" key="1">
    <citation type="submission" date="2014-06" db="EMBL/GenBank/DDBJ databases">
        <title>Evolutionary Origins and Diversification of the Mycorrhizal Mutualists.</title>
        <authorList>
            <consortium name="DOE Joint Genome Institute"/>
            <consortium name="Mycorrhizal Genomics Consortium"/>
            <person name="Kohler A."/>
            <person name="Kuo A."/>
            <person name="Nagy L.G."/>
            <person name="Floudas D."/>
            <person name="Copeland A."/>
            <person name="Barry K.W."/>
            <person name="Cichocki N."/>
            <person name="Veneault-Fourrey C."/>
            <person name="LaButti K."/>
            <person name="Lindquist E.A."/>
            <person name="Lipzen A."/>
            <person name="Lundell T."/>
            <person name="Morin E."/>
            <person name="Murat C."/>
            <person name="Riley R."/>
            <person name="Ohm R."/>
            <person name="Sun H."/>
            <person name="Tunlid A."/>
            <person name="Henrissat B."/>
            <person name="Grigoriev I.V."/>
            <person name="Hibbett D.S."/>
            <person name="Martin F."/>
        </authorList>
    </citation>
    <scope>NUCLEOTIDE SEQUENCE [LARGE SCALE GENOMIC DNA]</scope>
    <source>
        <strain evidence="2 3">SS14</strain>
    </source>
</reference>
<keyword evidence="3" id="KW-1185">Reference proteome</keyword>
<evidence type="ECO:0000256" key="1">
    <source>
        <dbReference type="SAM" id="MobiDB-lite"/>
    </source>
</evidence>
<protein>
    <submittedName>
        <fullName evidence="2">Uncharacterized protein</fullName>
    </submittedName>
</protein>
<dbReference type="EMBL" id="KN837196">
    <property type="protein sequence ID" value="KIJ34723.1"/>
    <property type="molecule type" value="Genomic_DNA"/>
</dbReference>
<accession>A0A0C9TWF2</accession>
<evidence type="ECO:0000313" key="3">
    <source>
        <dbReference type="Proteomes" id="UP000054279"/>
    </source>
</evidence>
<name>A0A0C9TWF2_SPHS4</name>
<evidence type="ECO:0000313" key="2">
    <source>
        <dbReference type="EMBL" id="KIJ34723.1"/>
    </source>
</evidence>
<organism evidence="2 3">
    <name type="scientific">Sphaerobolus stellatus (strain SS14)</name>
    <dbReference type="NCBI Taxonomy" id="990650"/>
    <lineage>
        <taxon>Eukaryota</taxon>
        <taxon>Fungi</taxon>
        <taxon>Dikarya</taxon>
        <taxon>Basidiomycota</taxon>
        <taxon>Agaricomycotina</taxon>
        <taxon>Agaricomycetes</taxon>
        <taxon>Phallomycetidae</taxon>
        <taxon>Geastrales</taxon>
        <taxon>Sphaerobolaceae</taxon>
        <taxon>Sphaerobolus</taxon>
    </lineage>
</organism>
<dbReference type="AlphaFoldDB" id="A0A0C9TWF2"/>
<dbReference type="HOGENOM" id="CLU_1533519_0_0_1"/>
<feature type="compositionally biased region" description="Pro residues" evidence="1">
    <location>
        <begin position="1"/>
        <end position="10"/>
    </location>
</feature>
<feature type="region of interest" description="Disordered" evidence="1">
    <location>
        <begin position="1"/>
        <end position="21"/>
    </location>
</feature>
<proteinExistence type="predicted"/>
<gene>
    <name evidence="2" type="ORF">M422DRAFT_263081</name>
</gene>
<sequence length="175" mass="19413">MAPTLEPPPWRDASPTLQPNNVSSEAKSIISILKDLHGLLHNVTLPKTKTTKTCQLPLDVFLKARTLITSACSAAERQQQVPQLSSIKEQLEVISKHIGLGSSPAQTHTTPPAQAFHRDNTFDITLVQIDRQHPVLQDHTNEEICSIVHEALETTAVFYDPKSDNEPSQPQTPWM</sequence>
<dbReference type="Proteomes" id="UP000054279">
    <property type="component" value="Unassembled WGS sequence"/>
</dbReference>